<reference evidence="3 4" key="1">
    <citation type="journal article" date="2012" name="J. Bacteriol.">
        <title>Genome sequence of a novel nicotine-degrading strain, Pseudomonas geniculata N1.</title>
        <authorList>
            <person name="Tang H."/>
            <person name="Yu H."/>
            <person name="Tai C."/>
            <person name="Huang K."/>
            <person name="Liu Y."/>
            <person name="Wang L."/>
            <person name="Yao Y."/>
            <person name="Wu G."/>
            <person name="Xu P."/>
        </authorList>
    </citation>
    <scope>NUCLEOTIDE SEQUENCE [LARGE SCALE GENOMIC DNA]</scope>
    <source>
        <strain evidence="3 4">N1</strain>
    </source>
</reference>
<evidence type="ECO:0000313" key="4">
    <source>
        <dbReference type="Proteomes" id="UP000036890"/>
    </source>
</evidence>
<name>A0A0L8A5I2_9GAMM</name>
<evidence type="ECO:0008006" key="5">
    <source>
        <dbReference type="Google" id="ProtNLM"/>
    </source>
</evidence>
<sequence length="248" mass="26387">MNRVIWLLLVLLPGSALAEEGVIYRCTSSSSDVPTLQRTPCPTGSKQQVLRMPHPANSQPAAAAPVAAEPAPAPVETPARVPAGAAVAPAAPAKPRRADEGRTIMEAGMVEHEGDDQILDSATLRRDAEARAAAGDGPPKPPLPPIFQCTDSQGRGYLYEYEAAPGRCELMTVQGLGGVTPVNAASCEVVRDHCEALPEAQRCGGWQQRFRDARGRERFAAPENRDTARGERKRLQDVLEASNCPVPG</sequence>
<dbReference type="RefSeq" id="WP_029379731.1">
    <property type="nucleotide sequence ID" value="NZ_AJLO02000041.1"/>
</dbReference>
<keyword evidence="2" id="KW-0732">Signal</keyword>
<dbReference type="OrthoDB" id="5974493at2"/>
<gene>
    <name evidence="3" type="ORF">W7K_18960</name>
</gene>
<protein>
    <recommendedName>
        <fullName evidence="5">DUF4124 domain-containing protein</fullName>
    </recommendedName>
</protein>
<feature type="compositionally biased region" description="Basic and acidic residues" evidence="1">
    <location>
        <begin position="217"/>
        <end position="237"/>
    </location>
</feature>
<feature type="signal peptide" evidence="2">
    <location>
        <begin position="1"/>
        <end position="18"/>
    </location>
</feature>
<dbReference type="Proteomes" id="UP000036890">
    <property type="component" value="Unassembled WGS sequence"/>
</dbReference>
<comment type="caution">
    <text evidence="3">The sequence shown here is derived from an EMBL/GenBank/DDBJ whole genome shotgun (WGS) entry which is preliminary data.</text>
</comment>
<feature type="region of interest" description="Disordered" evidence="1">
    <location>
        <begin position="217"/>
        <end position="248"/>
    </location>
</feature>
<organism evidence="3 4">
    <name type="scientific">Stenotrophomonas geniculata N1</name>
    <dbReference type="NCBI Taxonomy" id="1167641"/>
    <lineage>
        <taxon>Bacteria</taxon>
        <taxon>Pseudomonadati</taxon>
        <taxon>Pseudomonadota</taxon>
        <taxon>Gammaproteobacteria</taxon>
        <taxon>Lysobacterales</taxon>
        <taxon>Lysobacteraceae</taxon>
        <taxon>Stenotrophomonas</taxon>
    </lineage>
</organism>
<feature type="compositionally biased region" description="Polar residues" evidence="1">
    <location>
        <begin position="31"/>
        <end position="48"/>
    </location>
</feature>
<evidence type="ECO:0000313" key="3">
    <source>
        <dbReference type="EMBL" id="KOE97565.1"/>
    </source>
</evidence>
<accession>A0A0L8A5I2</accession>
<evidence type="ECO:0000256" key="2">
    <source>
        <dbReference type="SAM" id="SignalP"/>
    </source>
</evidence>
<feature type="compositionally biased region" description="Low complexity" evidence="1">
    <location>
        <begin position="53"/>
        <end position="75"/>
    </location>
</feature>
<dbReference type="EMBL" id="AJLO02000041">
    <property type="protein sequence ID" value="KOE97565.1"/>
    <property type="molecule type" value="Genomic_DNA"/>
</dbReference>
<proteinExistence type="predicted"/>
<evidence type="ECO:0000256" key="1">
    <source>
        <dbReference type="SAM" id="MobiDB-lite"/>
    </source>
</evidence>
<feature type="region of interest" description="Disordered" evidence="1">
    <location>
        <begin position="31"/>
        <end position="75"/>
    </location>
</feature>
<dbReference type="AlphaFoldDB" id="A0A0L8A5I2"/>
<feature type="chain" id="PRO_5005579373" description="DUF4124 domain-containing protein" evidence="2">
    <location>
        <begin position="19"/>
        <end position="248"/>
    </location>
</feature>